<dbReference type="InterPro" id="IPR036388">
    <property type="entry name" value="WH-like_DNA-bd_sf"/>
</dbReference>
<evidence type="ECO:0000259" key="2">
    <source>
        <dbReference type="Pfam" id="PF03551"/>
    </source>
</evidence>
<keyword evidence="3" id="KW-0238">DNA-binding</keyword>
<dbReference type="RefSeq" id="WP_310018341.1">
    <property type="nucleotide sequence ID" value="NZ_JAVDUM010000004.1"/>
</dbReference>
<evidence type="ECO:0000313" key="3">
    <source>
        <dbReference type="EMBL" id="MDR6866486.1"/>
    </source>
</evidence>
<dbReference type="Proteomes" id="UP001259347">
    <property type="component" value="Unassembled WGS sequence"/>
</dbReference>
<dbReference type="InterPro" id="IPR005149">
    <property type="entry name" value="Tscrpt_reg_PadR_N"/>
</dbReference>
<feature type="compositionally biased region" description="Low complexity" evidence="1">
    <location>
        <begin position="196"/>
        <end position="211"/>
    </location>
</feature>
<dbReference type="GO" id="GO:0003677">
    <property type="term" value="F:DNA binding"/>
    <property type="evidence" value="ECO:0007669"/>
    <property type="project" value="UniProtKB-KW"/>
</dbReference>
<dbReference type="Pfam" id="PF03551">
    <property type="entry name" value="PadR"/>
    <property type="match status" value="1"/>
</dbReference>
<reference evidence="3 4" key="1">
    <citation type="submission" date="2023-07" db="EMBL/GenBank/DDBJ databases">
        <title>Sorghum-associated microbial communities from plants grown in Nebraska, USA.</title>
        <authorList>
            <person name="Schachtman D."/>
        </authorList>
    </citation>
    <scope>NUCLEOTIDE SEQUENCE [LARGE SCALE GENOMIC DNA]</scope>
    <source>
        <strain evidence="3 4">2980</strain>
    </source>
</reference>
<name>A0ABU1SA51_9MICO</name>
<evidence type="ECO:0000256" key="1">
    <source>
        <dbReference type="SAM" id="MobiDB-lite"/>
    </source>
</evidence>
<dbReference type="InterPro" id="IPR036390">
    <property type="entry name" value="WH_DNA-bd_sf"/>
</dbReference>
<accession>A0ABU1SA51</accession>
<sequence length="231" mass="25284">MKTPTPTPLGVMVLALLREGDMHPYEMLRLLRHRRGDRMVRLTNGTLYHTVARLQKDGLIAEVGVDREGNRPERTTYTLVGDGREVLETWVRRGLSLVDREAEFQVALAEAHNLPRAEVVGLVSARRALLAEQLDALGSGLADARARSVSAQFLLEHDRQVALLDADLAWTDGFLADLADPAFVWGVCSDPDGSDPDSSITSSGITSSDTTNVDITNSDITDDALRKAPRE</sequence>
<organism evidence="3 4">
    <name type="scientific">Microbacterium resistens</name>
    <dbReference type="NCBI Taxonomy" id="156977"/>
    <lineage>
        <taxon>Bacteria</taxon>
        <taxon>Bacillati</taxon>
        <taxon>Actinomycetota</taxon>
        <taxon>Actinomycetes</taxon>
        <taxon>Micrococcales</taxon>
        <taxon>Microbacteriaceae</taxon>
        <taxon>Microbacterium</taxon>
    </lineage>
</organism>
<dbReference type="PANTHER" id="PTHR33169:SF27">
    <property type="entry name" value="TRANSCRIPTIONAL REGULATOR PADR FAMILY PROTEIN"/>
    <property type="match status" value="1"/>
</dbReference>
<protein>
    <submittedName>
        <fullName evidence="3">DNA-binding PadR family transcriptional regulator</fullName>
    </submittedName>
</protein>
<dbReference type="SUPFAM" id="SSF46785">
    <property type="entry name" value="Winged helix' DNA-binding domain"/>
    <property type="match status" value="1"/>
</dbReference>
<gene>
    <name evidence="3" type="ORF">J2Y69_001079</name>
</gene>
<feature type="domain" description="Transcription regulator PadR N-terminal" evidence="2">
    <location>
        <begin position="13"/>
        <end position="88"/>
    </location>
</feature>
<dbReference type="EMBL" id="JAVDUM010000004">
    <property type="protein sequence ID" value="MDR6866486.1"/>
    <property type="molecule type" value="Genomic_DNA"/>
</dbReference>
<dbReference type="PANTHER" id="PTHR33169">
    <property type="entry name" value="PADR-FAMILY TRANSCRIPTIONAL REGULATOR"/>
    <property type="match status" value="1"/>
</dbReference>
<feature type="region of interest" description="Disordered" evidence="1">
    <location>
        <begin position="194"/>
        <end position="231"/>
    </location>
</feature>
<dbReference type="Gene3D" id="1.10.10.10">
    <property type="entry name" value="Winged helix-like DNA-binding domain superfamily/Winged helix DNA-binding domain"/>
    <property type="match status" value="1"/>
</dbReference>
<keyword evidence="4" id="KW-1185">Reference proteome</keyword>
<dbReference type="InterPro" id="IPR052509">
    <property type="entry name" value="Metal_resp_DNA-bind_regulator"/>
</dbReference>
<proteinExistence type="predicted"/>
<evidence type="ECO:0000313" key="4">
    <source>
        <dbReference type="Proteomes" id="UP001259347"/>
    </source>
</evidence>
<comment type="caution">
    <text evidence="3">The sequence shown here is derived from an EMBL/GenBank/DDBJ whole genome shotgun (WGS) entry which is preliminary data.</text>
</comment>